<dbReference type="Gene3D" id="1.10.418.60">
    <property type="entry name" value="Ncd80 complex, Nuf2 subunit"/>
    <property type="match status" value="1"/>
</dbReference>
<name>A0A3S4PIX9_9MAGN</name>
<evidence type="ECO:0000256" key="5">
    <source>
        <dbReference type="ARBA" id="ARBA00022776"/>
    </source>
</evidence>
<evidence type="ECO:0000313" key="11">
    <source>
        <dbReference type="EMBL" id="RWR91100.1"/>
    </source>
</evidence>
<gene>
    <name evidence="11" type="ORF">CKAN_02023800</name>
</gene>
<dbReference type="AlphaFoldDB" id="A0A3S4PIX9"/>
<evidence type="ECO:0000313" key="12">
    <source>
        <dbReference type="Proteomes" id="UP000283530"/>
    </source>
</evidence>
<evidence type="ECO:0000256" key="2">
    <source>
        <dbReference type="ARBA" id="ARBA00005498"/>
    </source>
</evidence>
<reference evidence="11 12" key="1">
    <citation type="journal article" date="2019" name="Nat. Plants">
        <title>Stout camphor tree genome fills gaps in understanding of flowering plant genome evolution.</title>
        <authorList>
            <person name="Chaw S.M."/>
            <person name="Liu Y.C."/>
            <person name="Wu Y.W."/>
            <person name="Wang H.Y."/>
            <person name="Lin C.I."/>
            <person name="Wu C.S."/>
            <person name="Ke H.M."/>
            <person name="Chang L.Y."/>
            <person name="Hsu C.Y."/>
            <person name="Yang H.T."/>
            <person name="Sudianto E."/>
            <person name="Hsu M.H."/>
            <person name="Wu K.P."/>
            <person name="Wang L.N."/>
            <person name="Leebens-Mack J.H."/>
            <person name="Tsai I.J."/>
        </authorList>
    </citation>
    <scope>NUCLEOTIDE SEQUENCE [LARGE SCALE GENOMIC DNA]</scope>
    <source>
        <strain evidence="12">cv. Chaw 1501</strain>
        <tissue evidence="11">Young leaves</tissue>
    </source>
</reference>
<dbReference type="PANTHER" id="PTHR48441">
    <property type="match status" value="1"/>
</dbReference>
<feature type="coiled-coil region" evidence="9">
    <location>
        <begin position="246"/>
        <end position="308"/>
    </location>
</feature>
<feature type="coiled-coil region" evidence="9">
    <location>
        <begin position="141"/>
        <end position="203"/>
    </location>
</feature>
<dbReference type="Proteomes" id="UP000283530">
    <property type="component" value="Unassembled WGS sequence"/>
</dbReference>
<comment type="similarity">
    <text evidence="2">Belongs to the NUF2 family.</text>
</comment>
<evidence type="ECO:0000256" key="7">
    <source>
        <dbReference type="ARBA" id="ARBA00023306"/>
    </source>
</evidence>
<keyword evidence="4" id="KW-0132">Cell division</keyword>
<dbReference type="STRING" id="337451.A0A3S4PIX9"/>
<dbReference type="GO" id="GO:0031262">
    <property type="term" value="C:Ndc80 complex"/>
    <property type="evidence" value="ECO:0007669"/>
    <property type="project" value="InterPro"/>
</dbReference>
<dbReference type="Pfam" id="PF03800">
    <property type="entry name" value="Nuf2"/>
    <property type="match status" value="1"/>
</dbReference>
<evidence type="ECO:0000256" key="8">
    <source>
        <dbReference type="ARBA" id="ARBA00023328"/>
    </source>
</evidence>
<organism evidence="11 12">
    <name type="scientific">Cinnamomum micranthum f. kanehirae</name>
    <dbReference type="NCBI Taxonomy" id="337451"/>
    <lineage>
        <taxon>Eukaryota</taxon>
        <taxon>Viridiplantae</taxon>
        <taxon>Streptophyta</taxon>
        <taxon>Embryophyta</taxon>
        <taxon>Tracheophyta</taxon>
        <taxon>Spermatophyta</taxon>
        <taxon>Magnoliopsida</taxon>
        <taxon>Magnoliidae</taxon>
        <taxon>Laurales</taxon>
        <taxon>Lauraceae</taxon>
        <taxon>Cinnamomum</taxon>
    </lineage>
</organism>
<keyword evidence="12" id="KW-1185">Reference proteome</keyword>
<evidence type="ECO:0000259" key="10">
    <source>
        <dbReference type="Pfam" id="PF03800"/>
    </source>
</evidence>
<dbReference type="InterPro" id="IPR038275">
    <property type="entry name" value="Nuf2_N_sf"/>
</dbReference>
<evidence type="ECO:0000256" key="3">
    <source>
        <dbReference type="ARBA" id="ARBA00022454"/>
    </source>
</evidence>
<evidence type="ECO:0000256" key="6">
    <source>
        <dbReference type="ARBA" id="ARBA00023054"/>
    </source>
</evidence>
<evidence type="ECO:0000256" key="4">
    <source>
        <dbReference type="ARBA" id="ARBA00022618"/>
    </source>
</evidence>
<comment type="caution">
    <text evidence="11">The sequence shown here is derived from an EMBL/GenBank/DDBJ whole genome shotgun (WGS) entry which is preliminary data.</text>
</comment>
<dbReference type="InterPro" id="IPR005549">
    <property type="entry name" value="Kinetochore_Nuf2_N"/>
</dbReference>
<protein>
    <submittedName>
        <fullName evidence="11">Putative kinetochore protein NUF2</fullName>
    </submittedName>
</protein>
<feature type="domain" description="Kinetochore protein Nuf2 N-terminal" evidence="10">
    <location>
        <begin position="5"/>
        <end position="142"/>
    </location>
</feature>
<dbReference type="GO" id="GO:0051301">
    <property type="term" value="P:cell division"/>
    <property type="evidence" value="ECO:0007669"/>
    <property type="project" value="UniProtKB-KW"/>
</dbReference>
<feature type="coiled-coil region" evidence="9">
    <location>
        <begin position="333"/>
        <end position="382"/>
    </location>
</feature>
<comment type="subcellular location">
    <subcellularLocation>
        <location evidence="1">Chromosome</location>
        <location evidence="1">Centromere</location>
    </subcellularLocation>
</comment>
<keyword evidence="7" id="KW-0131">Cell cycle</keyword>
<proteinExistence type="inferred from homology"/>
<dbReference type="PANTHER" id="PTHR48441:SF1">
    <property type="entry name" value="NT-3"/>
    <property type="match status" value="1"/>
</dbReference>
<dbReference type="OrthoDB" id="8194677at2759"/>
<keyword evidence="6 9" id="KW-0175">Coiled coil</keyword>
<sequence>MSSSYSFPLLSLGEMVSSLSQLHILTIKSEDLSNPTFDIVSSIYTAILSHLDPLGEDLSNADFGALELLENPDGHFTSVRVLNLYHKMTDLIASACSMDFTLKDLLFPKRDRTAVFISGIINLCLYNQDKLNNLQPIVEKMEGLEEQRLELESKISELNKEILNHEEMSKLEQPIIQEVEAEVKELRQTIQSLNKQQMSLKASFRMVNDKTKEIDDKISSAEFELVKSAQENSKLRSKIVQSPDKLQRALEEKKSIRAEAKNAERAAMQCFQERSSTVEVYLKACKKLSKHLVEMQALQEQVNSAKAVDKDVKVLKAKLSDEGVLDMSLEAKVVEWQGKVEQAVDLKNALEKERDLKRAEAIKELNKVKLQIESKLHDLEVRERNVEAMVAKADSMNNKISSVRESGTAIQQMLGNKCEEIVAEVRNYSNSIGAFFQTFEAELERAEPIDISHGNLI</sequence>
<keyword evidence="3" id="KW-0158">Chromosome</keyword>
<evidence type="ECO:0000256" key="9">
    <source>
        <dbReference type="SAM" id="Coils"/>
    </source>
</evidence>
<keyword evidence="5" id="KW-0498">Mitosis</keyword>
<evidence type="ECO:0000256" key="1">
    <source>
        <dbReference type="ARBA" id="ARBA00004584"/>
    </source>
</evidence>
<dbReference type="EMBL" id="QPKB01000008">
    <property type="protein sequence ID" value="RWR91100.1"/>
    <property type="molecule type" value="Genomic_DNA"/>
</dbReference>
<keyword evidence="8" id="KW-0137">Centromere</keyword>
<accession>A0A3S4PIX9</accession>